<keyword evidence="7" id="KW-0349">Heme</keyword>
<dbReference type="GO" id="GO:0006629">
    <property type="term" value="P:lipid metabolic process"/>
    <property type="evidence" value="ECO:0007669"/>
    <property type="project" value="UniProtKB-ARBA"/>
</dbReference>
<keyword evidence="9" id="KW-0472">Membrane</keyword>
<reference evidence="11 12" key="1">
    <citation type="journal article" date="2014" name="Agronomy (Basel)">
        <title>A Draft Genome Sequence for Ensete ventricosum, the Drought-Tolerant Tree Against Hunger.</title>
        <authorList>
            <person name="Harrison J."/>
            <person name="Moore K.A."/>
            <person name="Paszkiewicz K."/>
            <person name="Jones T."/>
            <person name="Grant M."/>
            <person name="Ambacheew D."/>
            <person name="Muzemil S."/>
            <person name="Studholme D.J."/>
        </authorList>
    </citation>
    <scope>NUCLEOTIDE SEQUENCE [LARGE SCALE GENOMIC DNA]</scope>
</reference>
<keyword evidence="9" id="KW-0812">Transmembrane</keyword>
<keyword evidence="2 7" id="KW-0479">Metal-binding</keyword>
<evidence type="ECO:0000256" key="9">
    <source>
        <dbReference type="SAM" id="Phobius"/>
    </source>
</evidence>
<keyword evidence="3" id="KW-0560">Oxidoreductase</keyword>
<dbReference type="GO" id="GO:0003700">
    <property type="term" value="F:DNA-binding transcription factor activity"/>
    <property type="evidence" value="ECO:0007669"/>
    <property type="project" value="InterPro"/>
</dbReference>
<dbReference type="InterPro" id="IPR046347">
    <property type="entry name" value="bZIP_sf"/>
</dbReference>
<dbReference type="CDD" id="cd14704">
    <property type="entry name" value="bZIP_HY5-like"/>
    <property type="match status" value="1"/>
</dbReference>
<evidence type="ECO:0000256" key="5">
    <source>
        <dbReference type="ARBA" id="ARBA00023015"/>
    </source>
</evidence>
<dbReference type="Gene3D" id="1.10.630.10">
    <property type="entry name" value="Cytochrome P450"/>
    <property type="match status" value="1"/>
</dbReference>
<dbReference type="GO" id="GO:0005506">
    <property type="term" value="F:iron ion binding"/>
    <property type="evidence" value="ECO:0007669"/>
    <property type="project" value="InterPro"/>
</dbReference>
<evidence type="ECO:0000313" key="12">
    <source>
        <dbReference type="Proteomes" id="UP000287651"/>
    </source>
</evidence>
<dbReference type="CDD" id="cd11064">
    <property type="entry name" value="CYP86A"/>
    <property type="match status" value="1"/>
</dbReference>
<evidence type="ECO:0000256" key="1">
    <source>
        <dbReference type="ARBA" id="ARBA00010617"/>
    </source>
</evidence>
<organism evidence="11 12">
    <name type="scientific">Ensete ventricosum</name>
    <name type="common">Abyssinian banana</name>
    <name type="synonym">Musa ensete</name>
    <dbReference type="NCBI Taxonomy" id="4639"/>
    <lineage>
        <taxon>Eukaryota</taxon>
        <taxon>Viridiplantae</taxon>
        <taxon>Streptophyta</taxon>
        <taxon>Embryophyta</taxon>
        <taxon>Tracheophyta</taxon>
        <taxon>Spermatophyta</taxon>
        <taxon>Magnoliopsida</taxon>
        <taxon>Liliopsida</taxon>
        <taxon>Zingiberales</taxon>
        <taxon>Musaceae</taxon>
        <taxon>Ensete</taxon>
    </lineage>
</organism>
<evidence type="ECO:0000256" key="2">
    <source>
        <dbReference type="ARBA" id="ARBA00022723"/>
    </source>
</evidence>
<dbReference type="Gene3D" id="1.20.5.170">
    <property type="match status" value="1"/>
</dbReference>
<feature type="domain" description="BZIP" evidence="10">
    <location>
        <begin position="164"/>
        <end position="224"/>
    </location>
</feature>
<dbReference type="GO" id="GO:0004497">
    <property type="term" value="F:monooxygenase activity"/>
    <property type="evidence" value="ECO:0007669"/>
    <property type="project" value="InterPro"/>
</dbReference>
<dbReference type="InterPro" id="IPR036396">
    <property type="entry name" value="Cyt_P450_sf"/>
</dbReference>
<dbReference type="PROSITE" id="PS50217">
    <property type="entry name" value="BZIP"/>
    <property type="match status" value="1"/>
</dbReference>
<feature type="transmembrane region" description="Helical" evidence="9">
    <location>
        <begin position="295"/>
        <end position="314"/>
    </location>
</feature>
<keyword evidence="5" id="KW-0805">Transcription regulation</keyword>
<dbReference type="SUPFAM" id="SSF48264">
    <property type="entry name" value="Cytochrome P450"/>
    <property type="match status" value="1"/>
</dbReference>
<dbReference type="PANTHER" id="PTHR24296">
    <property type="entry name" value="CYTOCHROME P450"/>
    <property type="match status" value="1"/>
</dbReference>
<dbReference type="PROSITE" id="PS00086">
    <property type="entry name" value="CYTOCHROME_P450"/>
    <property type="match status" value="1"/>
</dbReference>
<dbReference type="GO" id="GO:0020037">
    <property type="term" value="F:heme binding"/>
    <property type="evidence" value="ECO:0007669"/>
    <property type="project" value="InterPro"/>
</dbReference>
<dbReference type="InterPro" id="IPR001128">
    <property type="entry name" value="Cyt_P450"/>
</dbReference>
<dbReference type="SUPFAM" id="SSF57959">
    <property type="entry name" value="Leucine zipper domain"/>
    <property type="match status" value="1"/>
</dbReference>
<dbReference type="AlphaFoldDB" id="A0A426ZVA2"/>
<evidence type="ECO:0000256" key="6">
    <source>
        <dbReference type="ARBA" id="ARBA00023163"/>
    </source>
</evidence>
<feature type="compositionally biased region" description="Polar residues" evidence="8">
    <location>
        <begin position="553"/>
        <end position="571"/>
    </location>
</feature>
<dbReference type="GO" id="GO:0016705">
    <property type="term" value="F:oxidoreductase activity, acting on paired donors, with incorporation or reduction of molecular oxygen"/>
    <property type="evidence" value="ECO:0007669"/>
    <property type="project" value="InterPro"/>
</dbReference>
<feature type="region of interest" description="Disordered" evidence="8">
    <location>
        <begin position="520"/>
        <end position="571"/>
    </location>
</feature>
<protein>
    <recommendedName>
        <fullName evidence="10">BZIP domain-containing protein</fullName>
    </recommendedName>
</protein>
<feature type="transmembrane region" description="Helical" evidence="9">
    <location>
        <begin position="647"/>
        <end position="669"/>
    </location>
</feature>
<evidence type="ECO:0000259" key="10">
    <source>
        <dbReference type="PROSITE" id="PS50217"/>
    </source>
</evidence>
<gene>
    <name evidence="11" type="ORF">B296_00014287</name>
</gene>
<evidence type="ECO:0000256" key="8">
    <source>
        <dbReference type="SAM" id="MobiDB-lite"/>
    </source>
</evidence>
<evidence type="ECO:0000256" key="3">
    <source>
        <dbReference type="ARBA" id="ARBA00023002"/>
    </source>
</evidence>
<dbReference type="Proteomes" id="UP000287651">
    <property type="component" value="Unassembled WGS sequence"/>
</dbReference>
<keyword evidence="4 7" id="KW-0408">Iron</keyword>
<accession>A0A426ZVA2</accession>
<dbReference type="InterPro" id="IPR002401">
    <property type="entry name" value="Cyt_P450_E_grp-I"/>
</dbReference>
<comment type="similarity">
    <text evidence="1">Belongs to the cytochrome P450 family.</text>
</comment>
<name>A0A426ZVA2_ENSVE</name>
<comment type="caution">
    <text evidence="11">The sequence shown here is derived from an EMBL/GenBank/DDBJ whole genome shotgun (WGS) entry which is preliminary data.</text>
</comment>
<comment type="cofactor">
    <cofactor evidence="7">
        <name>heme</name>
        <dbReference type="ChEBI" id="CHEBI:30413"/>
    </cofactor>
</comment>
<feature type="region of interest" description="Disordered" evidence="8">
    <location>
        <begin position="51"/>
        <end position="93"/>
    </location>
</feature>
<dbReference type="InterPro" id="IPR017972">
    <property type="entry name" value="Cyt_P450_CS"/>
</dbReference>
<evidence type="ECO:0000256" key="4">
    <source>
        <dbReference type="ARBA" id="ARBA00023004"/>
    </source>
</evidence>
<keyword evidence="6" id="KW-0804">Transcription</keyword>
<evidence type="ECO:0000256" key="7">
    <source>
        <dbReference type="PIRSR" id="PIRSR602401-1"/>
    </source>
</evidence>
<feature type="region of interest" description="Disordered" evidence="8">
    <location>
        <begin position="146"/>
        <end position="166"/>
    </location>
</feature>
<evidence type="ECO:0000313" key="11">
    <source>
        <dbReference type="EMBL" id="RRT67909.1"/>
    </source>
</evidence>
<dbReference type="PRINTS" id="PR00385">
    <property type="entry name" value="P450"/>
</dbReference>
<dbReference type="EMBL" id="AMZH03004870">
    <property type="protein sequence ID" value="RRT67909.1"/>
    <property type="molecule type" value="Genomic_DNA"/>
</dbReference>
<dbReference type="Pfam" id="PF00067">
    <property type="entry name" value="p450"/>
    <property type="match status" value="1"/>
</dbReference>
<sequence>MAEPFPSSLFLPNPPYGDLFPDGLPLLPSSSGLHDLDLDFDIDDFLRSPHPYRHSPTSDPNSFADGSAVSSSSSTQHDRSGLAPRPSSPDISAASGLAVVVDADVREKEGKVGWSLKRTMEKDDVDFSDRLTDSALNPNPRSIKFQRSEEASSPCISGSGSHEEEKRRARLMRNRESAQLSRHRKKQYVDELEDKVRLMHSTINELNTKISYIMAENISLRQRLVGGVAPPSAVYPRPGAMAPVNVQWIPRFALNPQGTQVPLVPIPRLKLQKATLAPKAKKSESKKGQSNTKRVASVSLMGLLFLIVIIRGAFPSLNLRYGGYDVDEGLSNGRILRQAKSRILSVRGCGNGLNSSSDITLCSRQKGFGGGIDSVTGKRCENVKVSPGMNSKGLSSPGSEAVFTQNSSESLPALLYVPRNGKHVKIDGNLLIHSVLASEKAIQQTESRQSLDKETGLAIAGNVMSALAISKAGKGLDLQHSKSHGVASDSDDTYVNNLKLTSSDGTQQQCSIMNSSSMINATQNLPPSPAHTGKNKNRRIMHPEPVPLRGTTRDNTNQFEKSSDTSNLHNNKPVSSVVVSVLADPRDAGDGDGEGDERILPKSTSRIFVVVLLDSVKYVTYSCALPFKTSAPHLKHSTSMMAVMDLLSPQSILFVLFSLATLCLFFFFFSRWNHGAAASTTYPPGLRPYPLIGHLPQFLKNRHRLPDWFAESLAATPTNTFILRRPVGLRGVITANPANVEHILRTRFDNYPKGPRFRSILHDFLGHGIFNADGDAWRVQRKTVSVEFNTKSLRSFVVRCVHEEILSRLLPLLEKSSHDDSAVDLQDVLERFAFDNICKVAFDHDPVCLAKDDGGCGQDNFSTGFALAFNDASNTSAARFRYVLPKLWMIKKLLAVGSERRLRQSIATVHGLAMRIIRAKKLENRASSSLLQAEDLLSRFIANEDHSEDFLRDIVISFMLAGKDTTSSALTWFFWLLCSRPDVEAKIMDEIRSIRARRPSTSPAVFDFAELREMHYLHAAITESMRLYPPVPLNSQSCLSDDVLPDGTAVKKGWFMSYISYAMGRMETIWGPDCREYKPERWLDVGKFRPESPFKFPAFHAGPRMCLGKEMSYIQMKSIVACVLERLAVELADKEARPVKMISLTLRMKGGLLLRFRKRSAGH</sequence>
<dbReference type="InterPro" id="IPR004827">
    <property type="entry name" value="bZIP"/>
</dbReference>
<dbReference type="Pfam" id="PF00170">
    <property type="entry name" value="bZIP_1"/>
    <property type="match status" value="1"/>
</dbReference>
<dbReference type="PRINTS" id="PR00463">
    <property type="entry name" value="EP450I"/>
</dbReference>
<keyword evidence="9" id="KW-1133">Transmembrane helix</keyword>
<feature type="binding site" description="axial binding residue" evidence="7">
    <location>
        <position position="1106"/>
    </location>
    <ligand>
        <name>heme</name>
        <dbReference type="ChEBI" id="CHEBI:30413"/>
    </ligand>
    <ligandPart>
        <name>Fe</name>
        <dbReference type="ChEBI" id="CHEBI:18248"/>
    </ligandPart>
</feature>
<proteinExistence type="inferred from homology"/>
<dbReference type="SMART" id="SM00338">
    <property type="entry name" value="BRLZ"/>
    <property type="match status" value="1"/>
</dbReference>